<dbReference type="InterPro" id="IPR001173">
    <property type="entry name" value="Glyco_trans_2-like"/>
</dbReference>
<organism evidence="3 4">
    <name type="scientific">Cladosporium halotolerans</name>
    <dbReference type="NCBI Taxonomy" id="1052096"/>
    <lineage>
        <taxon>Eukaryota</taxon>
        <taxon>Fungi</taxon>
        <taxon>Dikarya</taxon>
        <taxon>Ascomycota</taxon>
        <taxon>Pezizomycotina</taxon>
        <taxon>Dothideomycetes</taxon>
        <taxon>Dothideomycetidae</taxon>
        <taxon>Cladosporiales</taxon>
        <taxon>Cladosporiaceae</taxon>
        <taxon>Cladosporium</taxon>
    </lineage>
</organism>
<evidence type="ECO:0000313" key="3">
    <source>
        <dbReference type="EMBL" id="KAL1583985.1"/>
    </source>
</evidence>
<accession>A0AB34KK98</accession>
<dbReference type="Gene3D" id="3.90.550.10">
    <property type="entry name" value="Spore Coat Polysaccharide Biosynthesis Protein SpsA, Chain A"/>
    <property type="match status" value="1"/>
</dbReference>
<dbReference type="Pfam" id="PF13632">
    <property type="entry name" value="Glyco_trans_2_3"/>
    <property type="match status" value="1"/>
</dbReference>
<sequence length="600" mass="67507">MSSYVWATRCIPAFSICAVAVLLVLALVVQPYGREEEGKHNGETTWAQLVLSWYTVLLHIMSIAFPLRVCWSMIDMIRRMRDANAAMPSTRRQRVASIKNDEGDFTFPVPLFVIIIPAYKEEVETLEMTLRVLASHSQARHCYHIYLAMEEKEDKADFKAQNLIGTFKQSFYKMSYTMHPANIPGEAQGKSSNESWAGKQASKDYPDAAQKANIIMTTMDADTHLSSRYFQQIARMHTEYAETNESTIYVPPLVFDRNLHRVPISVRTADMMWAGAGLSSLYQGSRVCIPTSVYSLPMTLVEHVGGWDTGPGAIGEDMHMYLKCFFSLAGNLKVQIVYSAASQCNVSSDVKGLKGYFDGLRARYRQALRHMWGSLDTGYAIRESVKMASRHRLANTPPAELPLSASNANWSAFYSSTGLHKSLIPRLAETERAPPKTINKTNLLTLYHRLFEAHFLPSHLAVILTVSSIYDFCHPSHLVPSVLHWALDFSGWCRLAGFCLMMCYFYLYAHYHHLCLGLRQEEMRRAGLLEDMADHDGFSTKVFQVAGIFEAALFPIGGFVFGAIPAMHAEISHLFTDRLTYVVSLKPQLAVKKLTGMTTP</sequence>
<evidence type="ECO:0000256" key="1">
    <source>
        <dbReference type="SAM" id="Phobius"/>
    </source>
</evidence>
<dbReference type="AlphaFoldDB" id="A0AB34KK98"/>
<reference evidence="3 4" key="1">
    <citation type="journal article" date="2020" name="Microbiol. Resour. Announc.">
        <title>Draft Genome Sequence of a Cladosporium Species Isolated from the Mesophotic Ascidian Didemnum maculosum.</title>
        <authorList>
            <person name="Gioti A."/>
            <person name="Siaperas R."/>
            <person name="Nikolaivits E."/>
            <person name="Le Goff G."/>
            <person name="Ouazzani J."/>
            <person name="Kotoulas G."/>
            <person name="Topakas E."/>
        </authorList>
    </citation>
    <scope>NUCLEOTIDE SEQUENCE [LARGE SCALE GENOMIC DNA]</scope>
    <source>
        <strain evidence="3 4">TM138-S3</strain>
    </source>
</reference>
<keyword evidence="1" id="KW-0812">Transmembrane</keyword>
<dbReference type="SUPFAM" id="SSF53448">
    <property type="entry name" value="Nucleotide-diphospho-sugar transferases"/>
    <property type="match status" value="1"/>
</dbReference>
<proteinExistence type="predicted"/>
<dbReference type="Proteomes" id="UP000803884">
    <property type="component" value="Unassembled WGS sequence"/>
</dbReference>
<comment type="caution">
    <text evidence="3">The sequence shown here is derived from an EMBL/GenBank/DDBJ whole genome shotgun (WGS) entry which is preliminary data.</text>
</comment>
<feature type="domain" description="Glycosyltransferase 2-like" evidence="2">
    <location>
        <begin position="217"/>
        <end position="487"/>
    </location>
</feature>
<dbReference type="RefSeq" id="XP_069227091.1">
    <property type="nucleotide sequence ID" value="XM_069375968.1"/>
</dbReference>
<feature type="transmembrane region" description="Helical" evidence="1">
    <location>
        <begin position="489"/>
        <end position="509"/>
    </location>
</feature>
<feature type="transmembrane region" description="Helical" evidence="1">
    <location>
        <begin position="450"/>
        <end position="469"/>
    </location>
</feature>
<protein>
    <recommendedName>
        <fullName evidence="2">Glycosyltransferase 2-like domain-containing protein</fullName>
    </recommendedName>
</protein>
<keyword evidence="1" id="KW-1133">Transmembrane helix</keyword>
<feature type="transmembrane region" description="Helical" evidence="1">
    <location>
        <begin position="12"/>
        <end position="32"/>
    </location>
</feature>
<dbReference type="InterPro" id="IPR029044">
    <property type="entry name" value="Nucleotide-diphossugar_trans"/>
</dbReference>
<keyword evidence="4" id="KW-1185">Reference proteome</keyword>
<gene>
    <name evidence="3" type="ORF">WHR41_07363</name>
</gene>
<feature type="transmembrane region" description="Helical" evidence="1">
    <location>
        <begin position="52"/>
        <end position="71"/>
    </location>
</feature>
<evidence type="ECO:0000259" key="2">
    <source>
        <dbReference type="Pfam" id="PF13632"/>
    </source>
</evidence>
<dbReference type="GeneID" id="96008806"/>
<dbReference type="EMBL" id="JAAQHG020000030">
    <property type="protein sequence ID" value="KAL1583985.1"/>
    <property type="molecule type" value="Genomic_DNA"/>
</dbReference>
<name>A0AB34KK98_9PEZI</name>
<evidence type="ECO:0000313" key="4">
    <source>
        <dbReference type="Proteomes" id="UP000803884"/>
    </source>
</evidence>
<dbReference type="PANTHER" id="PTHR36851:SF1">
    <property type="entry name" value="GLYCO_TRANS_2-LIKE DOMAIN-CONTAINING PROTEIN"/>
    <property type="match status" value="1"/>
</dbReference>
<keyword evidence="1" id="KW-0472">Membrane</keyword>
<dbReference type="PANTHER" id="PTHR36851">
    <property type="entry name" value="UNNAMED PRODUCT"/>
    <property type="match status" value="1"/>
</dbReference>